<dbReference type="InterPro" id="IPR001845">
    <property type="entry name" value="HTH_ArsR_DNA-bd_dom"/>
</dbReference>
<dbReference type="InterPro" id="IPR036388">
    <property type="entry name" value="WH-like_DNA-bd_sf"/>
</dbReference>
<dbReference type="RefSeq" id="WP_096493774.1">
    <property type="nucleotide sequence ID" value="NZ_CP023445.1"/>
</dbReference>
<dbReference type="SMART" id="SM00418">
    <property type="entry name" value="HTH_ARSR"/>
    <property type="match status" value="1"/>
</dbReference>
<dbReference type="EMBL" id="CP023445">
    <property type="protein sequence ID" value="ATE54534.1"/>
    <property type="molecule type" value="Genomic_DNA"/>
</dbReference>
<evidence type="ECO:0000259" key="1">
    <source>
        <dbReference type="SMART" id="SM00418"/>
    </source>
</evidence>
<gene>
    <name evidence="2" type="ORF">CNX65_15550</name>
</gene>
<reference evidence="2" key="1">
    <citation type="submission" date="2017-09" db="EMBL/GenBank/DDBJ databases">
        <title>Complete Genome Sequence of ansamitocin-producing Bacterium Actinosynnema pretiosum X47.</title>
        <authorList>
            <person name="Cao G."/>
            <person name="Zong G."/>
            <person name="Zhong C."/>
            <person name="Fu J."/>
        </authorList>
    </citation>
    <scope>NUCLEOTIDE SEQUENCE [LARGE SCALE GENOMIC DNA]</scope>
    <source>
        <strain evidence="2">X47</strain>
    </source>
</reference>
<evidence type="ECO:0000313" key="3">
    <source>
        <dbReference type="Proteomes" id="UP000218505"/>
    </source>
</evidence>
<protein>
    <submittedName>
        <fullName evidence="2">ArsR family transcriptional regulator</fullName>
    </submittedName>
</protein>
<feature type="domain" description="HTH arsR-type" evidence="1">
    <location>
        <begin position="234"/>
        <end position="310"/>
    </location>
</feature>
<dbReference type="Proteomes" id="UP000218505">
    <property type="component" value="Chromosome"/>
</dbReference>
<dbReference type="KEGG" id="apre:CNX65_15550"/>
<dbReference type="Pfam" id="PF12840">
    <property type="entry name" value="HTH_20"/>
    <property type="match status" value="1"/>
</dbReference>
<accession>A0A290Z6B3</accession>
<organism evidence="2 3">
    <name type="scientific">Actinosynnema pretiosum</name>
    <dbReference type="NCBI Taxonomy" id="42197"/>
    <lineage>
        <taxon>Bacteria</taxon>
        <taxon>Bacillati</taxon>
        <taxon>Actinomycetota</taxon>
        <taxon>Actinomycetes</taxon>
        <taxon>Pseudonocardiales</taxon>
        <taxon>Pseudonocardiaceae</taxon>
        <taxon>Actinosynnema</taxon>
    </lineage>
</organism>
<sequence>MLRIVFTTDDLVGTVVASGSEPLWDVVLACRRLHDRDRPAAFRRWAAETRARLRPGDRDLAVLRLLTPAPDLLTPPEQAHGLAAGLDAVRATPPRRARAELGRSRLPGLVAHGGADALGELAECLRRLHAKLVEPHAGVVAESAAADRARRARDLVDGGVHALLAGLGPHVRWRPPVLEVAHRADREVRLAGRGLRLVPSYFCRTPVTLADPELPPVLVHPLDEGDRWSGGAAPGLDALLGPTRCAVLECARAGASTTELARRVGTSAASASRHASVLREAGLLRTSRRRGQSLHTATALGRSLLAAAGERGR</sequence>
<dbReference type="SUPFAM" id="SSF46785">
    <property type="entry name" value="Winged helix' DNA-binding domain"/>
    <property type="match status" value="1"/>
</dbReference>
<keyword evidence="3" id="KW-1185">Reference proteome</keyword>
<dbReference type="InterPro" id="IPR036390">
    <property type="entry name" value="WH_DNA-bd_sf"/>
</dbReference>
<dbReference type="GO" id="GO:0003700">
    <property type="term" value="F:DNA-binding transcription factor activity"/>
    <property type="evidence" value="ECO:0007669"/>
    <property type="project" value="InterPro"/>
</dbReference>
<evidence type="ECO:0000313" key="2">
    <source>
        <dbReference type="EMBL" id="ATE54534.1"/>
    </source>
</evidence>
<dbReference type="AlphaFoldDB" id="A0A290Z6B3"/>
<dbReference type="Gene3D" id="1.10.10.10">
    <property type="entry name" value="Winged helix-like DNA-binding domain superfamily/Winged helix DNA-binding domain"/>
    <property type="match status" value="1"/>
</dbReference>
<name>A0A290Z6B3_9PSEU</name>
<proteinExistence type="predicted"/>